<evidence type="ECO:0000313" key="4">
    <source>
        <dbReference type="Proteomes" id="UP000087171"/>
    </source>
</evidence>
<sequence length="122" mass="13945">MESISRRRCLYRVYRCITKLDPKHQHCPILKLICHGSSIFKECGKISCKATKGKITDIVSEELKDDMEMSANNCEHSAVFSSLPMVIKWLRDRAQQNQSVRFQVLVTGSLHLVGNVLKLVKK</sequence>
<dbReference type="OrthoDB" id="1434674at2759"/>
<keyword evidence="1" id="KW-0436">Ligase</keyword>
<gene>
    <name evidence="5" type="primary">LOC101503853</name>
</gene>
<dbReference type="GO" id="GO:0005829">
    <property type="term" value="C:cytosol"/>
    <property type="evidence" value="ECO:0007669"/>
    <property type="project" value="TreeGrafter"/>
</dbReference>
<reference evidence="5" key="1">
    <citation type="submission" date="2025-08" db="UniProtKB">
        <authorList>
            <consortium name="RefSeq"/>
        </authorList>
    </citation>
    <scope>IDENTIFICATION</scope>
    <source>
        <tissue evidence="5">Etiolated seedlings</tissue>
    </source>
</reference>
<evidence type="ECO:0000256" key="3">
    <source>
        <dbReference type="ARBA" id="ARBA00022840"/>
    </source>
</evidence>
<dbReference type="Proteomes" id="UP000087171">
    <property type="component" value="Unplaced"/>
</dbReference>
<protein>
    <submittedName>
        <fullName evidence="5">Uncharacterized protein LOC101503853</fullName>
    </submittedName>
</protein>
<evidence type="ECO:0000256" key="2">
    <source>
        <dbReference type="ARBA" id="ARBA00022741"/>
    </source>
</evidence>
<dbReference type="STRING" id="3827.A0A3Q7Y7Q4"/>
<evidence type="ECO:0000256" key="1">
    <source>
        <dbReference type="ARBA" id="ARBA00022598"/>
    </source>
</evidence>
<proteinExistence type="predicted"/>
<dbReference type="AlphaFoldDB" id="A0A3Q7Y7Q4"/>
<evidence type="ECO:0000313" key="5">
    <source>
        <dbReference type="RefSeq" id="XP_027187242.1"/>
    </source>
</evidence>
<keyword evidence="4" id="KW-1185">Reference proteome</keyword>
<dbReference type="GO" id="GO:0005739">
    <property type="term" value="C:mitochondrion"/>
    <property type="evidence" value="ECO:0007669"/>
    <property type="project" value="TreeGrafter"/>
</dbReference>
<dbReference type="PANTHER" id="PTHR11136">
    <property type="entry name" value="FOLYLPOLYGLUTAMATE SYNTHASE-RELATED"/>
    <property type="match status" value="1"/>
</dbReference>
<dbReference type="GO" id="GO:0005524">
    <property type="term" value="F:ATP binding"/>
    <property type="evidence" value="ECO:0007669"/>
    <property type="project" value="UniProtKB-KW"/>
</dbReference>
<keyword evidence="3" id="KW-0067">ATP-binding</keyword>
<dbReference type="PANTHER" id="PTHR11136:SF16">
    <property type="entry name" value="FOLYLPOLYGLUTAMATE SYNTHASE"/>
    <property type="match status" value="1"/>
</dbReference>
<dbReference type="RefSeq" id="XP_027187242.1">
    <property type="nucleotide sequence ID" value="XM_027331441.1"/>
</dbReference>
<dbReference type="PaxDb" id="3827-XP_004517104.1"/>
<name>A0A3Q7Y7Q4_CICAR</name>
<accession>A0A3Q7Y7Q4</accession>
<keyword evidence="2" id="KW-0547">Nucleotide-binding</keyword>
<dbReference type="InterPro" id="IPR001645">
    <property type="entry name" value="Folylpolyglutamate_synth"/>
</dbReference>
<organism evidence="4 5">
    <name type="scientific">Cicer arietinum</name>
    <name type="common">Chickpea</name>
    <name type="synonym">Garbanzo</name>
    <dbReference type="NCBI Taxonomy" id="3827"/>
    <lineage>
        <taxon>Eukaryota</taxon>
        <taxon>Viridiplantae</taxon>
        <taxon>Streptophyta</taxon>
        <taxon>Embryophyta</taxon>
        <taxon>Tracheophyta</taxon>
        <taxon>Spermatophyta</taxon>
        <taxon>Magnoliopsida</taxon>
        <taxon>eudicotyledons</taxon>
        <taxon>Gunneridae</taxon>
        <taxon>Pentapetalae</taxon>
        <taxon>rosids</taxon>
        <taxon>fabids</taxon>
        <taxon>Fabales</taxon>
        <taxon>Fabaceae</taxon>
        <taxon>Papilionoideae</taxon>
        <taxon>50 kb inversion clade</taxon>
        <taxon>NPAAA clade</taxon>
        <taxon>Hologalegina</taxon>
        <taxon>IRL clade</taxon>
        <taxon>Cicereae</taxon>
        <taxon>Cicer</taxon>
    </lineage>
</organism>
<dbReference type="GO" id="GO:0004326">
    <property type="term" value="F:tetrahydrofolylpolyglutamate synthase activity"/>
    <property type="evidence" value="ECO:0007669"/>
    <property type="project" value="InterPro"/>
</dbReference>